<proteinExistence type="predicted"/>
<gene>
    <name evidence="4" type="ORF">SAMN02982917_6711</name>
</gene>
<dbReference type="InterPro" id="IPR051603">
    <property type="entry name" value="Zinc-ADH_QOR/CCCR"/>
</dbReference>
<feature type="domain" description="Enoyl reductase (ER)" evidence="3">
    <location>
        <begin position="11"/>
        <end position="326"/>
    </location>
</feature>
<evidence type="ECO:0000256" key="1">
    <source>
        <dbReference type="ARBA" id="ARBA00022857"/>
    </source>
</evidence>
<keyword evidence="2" id="KW-0812">Transmembrane</keyword>
<dbReference type="InterPro" id="IPR013154">
    <property type="entry name" value="ADH-like_N"/>
</dbReference>
<accession>A0A1X7HMN1</accession>
<dbReference type="InterPro" id="IPR013149">
    <property type="entry name" value="ADH-like_C"/>
</dbReference>
<dbReference type="SUPFAM" id="SSF51735">
    <property type="entry name" value="NAD(P)-binding Rossmann-fold domains"/>
    <property type="match status" value="1"/>
</dbReference>
<dbReference type="Pfam" id="PF08240">
    <property type="entry name" value="ADH_N"/>
    <property type="match status" value="1"/>
</dbReference>
<feature type="transmembrane region" description="Helical" evidence="2">
    <location>
        <begin position="252"/>
        <end position="272"/>
    </location>
</feature>
<protein>
    <submittedName>
        <fullName evidence="4">NADPH:quinone reductase</fullName>
    </submittedName>
</protein>
<dbReference type="InterPro" id="IPR020843">
    <property type="entry name" value="ER"/>
</dbReference>
<dbReference type="PANTHER" id="PTHR44154">
    <property type="entry name" value="QUINONE OXIDOREDUCTASE"/>
    <property type="match status" value="1"/>
</dbReference>
<sequence>MRAAFYDRQGTAREVLTVGDLPDPQPGAGEVRVRVVASGINPSDIKTRTGFGGKAMPFPRIVPHQDGAGVIDDVGPGVPSERIGERVWIYMAQTGRAFGTAAEFVVVPSVQAVRLADNVSFEIGASLGVPAMTAHRCLFADGDLRGRRVLVQGGAGAVGNAAILLAKWAGAWVAATVSRDEQADVARAAGADLVVNRHEEDVSQAVRSATAGQGVDRIVDVDIAANIDVAIACLASDGVISAYSTKSPQASLTIPFFPALLGGFLFRFVYVYTMPDAAMRQAAEEVSACAASGAYTPRIANTFDLDAVAKAHEFQDSGKAVGKVLVRLQNS</sequence>
<evidence type="ECO:0000259" key="3">
    <source>
        <dbReference type="SMART" id="SM00829"/>
    </source>
</evidence>
<dbReference type="Proteomes" id="UP000192936">
    <property type="component" value="Unassembled WGS sequence"/>
</dbReference>
<keyword evidence="2" id="KW-0472">Membrane</keyword>
<dbReference type="Gene3D" id="3.90.180.10">
    <property type="entry name" value="Medium-chain alcohol dehydrogenases, catalytic domain"/>
    <property type="match status" value="1"/>
</dbReference>
<reference evidence="4 5" key="1">
    <citation type="submission" date="2017-04" db="EMBL/GenBank/DDBJ databases">
        <authorList>
            <person name="Afonso C.L."/>
            <person name="Miller P.J."/>
            <person name="Scott M.A."/>
            <person name="Spackman E."/>
            <person name="Goraichik I."/>
            <person name="Dimitrov K.M."/>
            <person name="Suarez D.L."/>
            <person name="Swayne D.E."/>
        </authorList>
    </citation>
    <scope>NUCLEOTIDE SEQUENCE [LARGE SCALE GENOMIC DNA]</scope>
    <source>
        <strain evidence="4 5">A2P</strain>
    </source>
</reference>
<dbReference type="PANTHER" id="PTHR44154:SF1">
    <property type="entry name" value="QUINONE OXIDOREDUCTASE"/>
    <property type="match status" value="1"/>
</dbReference>
<dbReference type="OrthoDB" id="7355832at2"/>
<dbReference type="EMBL" id="FXAK01000009">
    <property type="protein sequence ID" value="SMF89382.1"/>
    <property type="molecule type" value="Genomic_DNA"/>
</dbReference>
<keyword evidence="1" id="KW-0521">NADP</keyword>
<dbReference type="Pfam" id="PF00107">
    <property type="entry name" value="ADH_zinc_N"/>
    <property type="match status" value="1"/>
</dbReference>
<dbReference type="InterPro" id="IPR011032">
    <property type="entry name" value="GroES-like_sf"/>
</dbReference>
<dbReference type="STRING" id="286727.SAMN02982917_6711"/>
<name>A0A1X7HMN1_9PROT</name>
<evidence type="ECO:0000313" key="4">
    <source>
        <dbReference type="EMBL" id="SMF89382.1"/>
    </source>
</evidence>
<dbReference type="SUPFAM" id="SSF50129">
    <property type="entry name" value="GroES-like"/>
    <property type="match status" value="1"/>
</dbReference>
<evidence type="ECO:0000256" key="2">
    <source>
        <dbReference type="SAM" id="Phobius"/>
    </source>
</evidence>
<dbReference type="SMART" id="SM00829">
    <property type="entry name" value="PKS_ER"/>
    <property type="match status" value="1"/>
</dbReference>
<keyword evidence="2" id="KW-1133">Transmembrane helix</keyword>
<dbReference type="Gene3D" id="3.40.50.720">
    <property type="entry name" value="NAD(P)-binding Rossmann-like Domain"/>
    <property type="match status" value="1"/>
</dbReference>
<organism evidence="4 5">
    <name type="scientific">Azospirillum oryzae</name>
    <dbReference type="NCBI Taxonomy" id="286727"/>
    <lineage>
        <taxon>Bacteria</taxon>
        <taxon>Pseudomonadati</taxon>
        <taxon>Pseudomonadota</taxon>
        <taxon>Alphaproteobacteria</taxon>
        <taxon>Rhodospirillales</taxon>
        <taxon>Azospirillaceae</taxon>
        <taxon>Azospirillum</taxon>
    </lineage>
</organism>
<dbReference type="CDD" id="cd08253">
    <property type="entry name" value="zeta_crystallin"/>
    <property type="match status" value="1"/>
</dbReference>
<dbReference type="AlphaFoldDB" id="A0A1X7HMN1"/>
<evidence type="ECO:0000313" key="5">
    <source>
        <dbReference type="Proteomes" id="UP000192936"/>
    </source>
</evidence>
<dbReference type="InterPro" id="IPR036291">
    <property type="entry name" value="NAD(P)-bd_dom_sf"/>
</dbReference>
<dbReference type="GO" id="GO:0016491">
    <property type="term" value="F:oxidoreductase activity"/>
    <property type="evidence" value="ECO:0007669"/>
    <property type="project" value="InterPro"/>
</dbReference>